<feature type="transmembrane region" description="Helical" evidence="12">
    <location>
        <begin position="92"/>
        <end position="117"/>
    </location>
</feature>
<dbReference type="GO" id="GO:0046872">
    <property type="term" value="F:metal ion binding"/>
    <property type="evidence" value="ECO:0007669"/>
    <property type="project" value="UniProtKB-KW"/>
</dbReference>
<feature type="transmembrane region" description="Helical" evidence="12">
    <location>
        <begin position="221"/>
        <end position="241"/>
    </location>
</feature>
<dbReference type="GO" id="GO:0016020">
    <property type="term" value="C:membrane"/>
    <property type="evidence" value="ECO:0007669"/>
    <property type="project" value="UniProtKB-SubCell"/>
</dbReference>
<dbReference type="PANTHER" id="PTHR35457">
    <property type="entry name" value="HEME A SYNTHASE"/>
    <property type="match status" value="1"/>
</dbReference>
<dbReference type="InterPro" id="IPR003780">
    <property type="entry name" value="COX15/CtaA_fam"/>
</dbReference>
<evidence type="ECO:0000256" key="5">
    <source>
        <dbReference type="ARBA" id="ARBA00022989"/>
    </source>
</evidence>
<reference evidence="13 14" key="1">
    <citation type="submission" date="2015-08" db="EMBL/GenBank/DDBJ databases">
        <authorList>
            <person name="Babu N.S."/>
            <person name="Beckwith C.J."/>
            <person name="Beseler K.G."/>
            <person name="Brison A."/>
            <person name="Carone J.V."/>
            <person name="Caskin T.P."/>
            <person name="Diamond M."/>
            <person name="Durham M.E."/>
            <person name="Foxe J.M."/>
            <person name="Go M."/>
            <person name="Henderson B.A."/>
            <person name="Jones I.B."/>
            <person name="McGettigan J.A."/>
            <person name="Micheletti S.J."/>
            <person name="Nasrallah M.E."/>
            <person name="Ortiz D."/>
            <person name="Piller C.R."/>
            <person name="Privatt S.R."/>
            <person name="Schneider S.L."/>
            <person name="Sharp S."/>
            <person name="Smith T.C."/>
            <person name="Stanton J.D."/>
            <person name="Ullery H.E."/>
            <person name="Wilson R.J."/>
            <person name="Serrano M.G."/>
            <person name="Buck G."/>
            <person name="Lee V."/>
            <person name="Wang Y."/>
            <person name="Carvalho R."/>
            <person name="Voegtly L."/>
            <person name="Shi R."/>
            <person name="Duckworth R."/>
            <person name="Johnson A."/>
            <person name="Loviza R."/>
            <person name="Walstead R."/>
            <person name="Shah Z."/>
            <person name="Kiflezghi M."/>
            <person name="Wade K."/>
            <person name="Ball S.L."/>
            <person name="Bradley K.W."/>
            <person name="Asai D.J."/>
            <person name="Bowman C.A."/>
            <person name="Russell D.A."/>
            <person name="Pope W.H."/>
            <person name="Jacobs-Sera D."/>
            <person name="Hendrix R.W."/>
            <person name="Hatfull G.F."/>
        </authorList>
    </citation>
    <scope>NUCLEOTIDE SEQUENCE [LARGE SCALE GENOMIC DNA]</scope>
    <source>
        <strain evidence="13 14">DSM 27710</strain>
    </source>
</reference>
<sequence length="314" mass="32867">MKEIGFRRLAWANLAYNLGVIAWGAYVRATGSGAGCGEHWPLCNGVPIPRAPAMATLIEFTHRLTSGVALLLVILIALAARRIHPRGHPARLGAALSLGTMILEALLGAGLVLLGLVEDNDSVARAIAMSLHLLNTLLLLGALTLTAWWASGGPRFRLRGQGVLGWTVLAGLAAMMVLGASGAVTALGDTLYPAGSLREGMIQDFSPTAHFLVRLRVLHPLLALGTGGLLLFVSVTAAIARPARSVRLAAISLCVLFVAQLGAGLLNLVLLAPVWMQLVHLLLADLVWIALVLLSASALSARPRESEESSPALA</sequence>
<feature type="transmembrane region" description="Helical" evidence="12">
    <location>
        <begin position="248"/>
        <end position="272"/>
    </location>
</feature>
<dbReference type="Proteomes" id="UP000055590">
    <property type="component" value="Chromosome"/>
</dbReference>
<evidence type="ECO:0000256" key="9">
    <source>
        <dbReference type="ARBA" id="ARBA00023136"/>
    </source>
</evidence>
<protein>
    <submittedName>
        <fullName evidence="13">Heme A synthase, cytochrome oxidase biogenesis protein Cox15-CtaA</fullName>
    </submittedName>
</protein>
<keyword evidence="5 12" id="KW-1133">Transmembrane helix</keyword>
<keyword evidence="8" id="KW-0350">Heme biosynthesis</keyword>
<keyword evidence="10" id="KW-1015">Disulfide bond</keyword>
<name>A0A0K1PGH9_9BACT</name>
<gene>
    <name evidence="13" type="ORF">AKJ08_2913</name>
</gene>
<evidence type="ECO:0000256" key="6">
    <source>
        <dbReference type="ARBA" id="ARBA00023002"/>
    </source>
</evidence>
<comment type="subcellular location">
    <subcellularLocation>
        <location evidence="1">Membrane</location>
        <topology evidence="1">Multi-pass membrane protein</topology>
    </subcellularLocation>
</comment>
<accession>A0A0K1PGH9</accession>
<dbReference type="GO" id="GO:0016491">
    <property type="term" value="F:oxidoreductase activity"/>
    <property type="evidence" value="ECO:0007669"/>
    <property type="project" value="UniProtKB-KW"/>
</dbReference>
<keyword evidence="9 12" id="KW-0472">Membrane</keyword>
<evidence type="ECO:0000256" key="4">
    <source>
        <dbReference type="ARBA" id="ARBA00022723"/>
    </source>
</evidence>
<evidence type="ECO:0000313" key="13">
    <source>
        <dbReference type="EMBL" id="AKU92526.1"/>
    </source>
</evidence>
<dbReference type="AlphaFoldDB" id="A0A0K1PGH9"/>
<evidence type="ECO:0000256" key="2">
    <source>
        <dbReference type="ARBA" id="ARBA00022475"/>
    </source>
</evidence>
<dbReference type="KEGG" id="vin:AKJ08_2913"/>
<evidence type="ECO:0000256" key="12">
    <source>
        <dbReference type="SAM" id="Phobius"/>
    </source>
</evidence>
<dbReference type="GO" id="GO:0006784">
    <property type="term" value="P:heme A biosynthetic process"/>
    <property type="evidence" value="ECO:0007669"/>
    <property type="project" value="InterPro"/>
</dbReference>
<comment type="pathway">
    <text evidence="11">Porphyrin-containing compound metabolism.</text>
</comment>
<organism evidence="13 14">
    <name type="scientific">Vulgatibacter incomptus</name>
    <dbReference type="NCBI Taxonomy" id="1391653"/>
    <lineage>
        <taxon>Bacteria</taxon>
        <taxon>Pseudomonadati</taxon>
        <taxon>Myxococcota</taxon>
        <taxon>Myxococcia</taxon>
        <taxon>Myxococcales</taxon>
        <taxon>Cystobacterineae</taxon>
        <taxon>Vulgatibacteraceae</taxon>
        <taxon>Vulgatibacter</taxon>
    </lineage>
</organism>
<evidence type="ECO:0000256" key="8">
    <source>
        <dbReference type="ARBA" id="ARBA00023133"/>
    </source>
</evidence>
<keyword evidence="3 12" id="KW-0812">Transmembrane</keyword>
<evidence type="ECO:0000256" key="7">
    <source>
        <dbReference type="ARBA" id="ARBA00023004"/>
    </source>
</evidence>
<dbReference type="RefSeq" id="WP_050726680.1">
    <property type="nucleotide sequence ID" value="NZ_CP012332.1"/>
</dbReference>
<keyword evidence="14" id="KW-1185">Reference proteome</keyword>
<feature type="transmembrane region" description="Helical" evidence="12">
    <location>
        <begin position="129"/>
        <end position="151"/>
    </location>
</feature>
<feature type="transmembrane region" description="Helical" evidence="12">
    <location>
        <begin position="163"/>
        <end position="187"/>
    </location>
</feature>
<keyword evidence="2" id="KW-1003">Cell membrane</keyword>
<dbReference type="EMBL" id="CP012332">
    <property type="protein sequence ID" value="AKU92526.1"/>
    <property type="molecule type" value="Genomic_DNA"/>
</dbReference>
<keyword evidence="4" id="KW-0479">Metal-binding</keyword>
<evidence type="ECO:0000256" key="11">
    <source>
        <dbReference type="ARBA" id="ARBA00023444"/>
    </source>
</evidence>
<evidence type="ECO:0000256" key="1">
    <source>
        <dbReference type="ARBA" id="ARBA00004141"/>
    </source>
</evidence>
<keyword evidence="6" id="KW-0560">Oxidoreductase</keyword>
<proteinExistence type="predicted"/>
<dbReference type="OrthoDB" id="9816428at2"/>
<evidence type="ECO:0000256" key="3">
    <source>
        <dbReference type="ARBA" id="ARBA00022692"/>
    </source>
</evidence>
<evidence type="ECO:0000313" key="14">
    <source>
        <dbReference type="Proteomes" id="UP000055590"/>
    </source>
</evidence>
<dbReference type="PATRIC" id="fig|1391653.3.peg.3037"/>
<keyword evidence="7" id="KW-0408">Iron</keyword>
<feature type="transmembrane region" description="Helical" evidence="12">
    <location>
        <begin position="60"/>
        <end position="80"/>
    </location>
</feature>
<feature type="transmembrane region" description="Helical" evidence="12">
    <location>
        <begin position="278"/>
        <end position="299"/>
    </location>
</feature>
<dbReference type="PANTHER" id="PTHR35457:SF1">
    <property type="entry name" value="HEME A SYNTHASE"/>
    <property type="match status" value="1"/>
</dbReference>
<evidence type="ECO:0000256" key="10">
    <source>
        <dbReference type="ARBA" id="ARBA00023157"/>
    </source>
</evidence>
<dbReference type="Pfam" id="PF02628">
    <property type="entry name" value="COX15-CtaA"/>
    <property type="match status" value="1"/>
</dbReference>
<dbReference type="InterPro" id="IPR050450">
    <property type="entry name" value="COX15/CtaA_HemeA_synthase"/>
</dbReference>
<dbReference type="STRING" id="1391653.AKJ08_2913"/>